<dbReference type="Pfam" id="PF25090">
    <property type="entry name" value="DUF7805"/>
    <property type="match status" value="1"/>
</dbReference>
<dbReference type="SMART" id="SM00192">
    <property type="entry name" value="LDLa"/>
    <property type="match status" value="2"/>
</dbReference>
<dbReference type="PANTHER" id="PTHR47537">
    <property type="entry name" value="CUBILIN"/>
    <property type="match status" value="1"/>
</dbReference>
<feature type="signal peptide" evidence="5">
    <location>
        <begin position="1"/>
        <end position="27"/>
    </location>
</feature>
<dbReference type="AlphaFoldDB" id="A0A8X6UPS6"/>
<reference evidence="7" key="1">
    <citation type="submission" date="2020-08" db="EMBL/GenBank/DDBJ databases">
        <title>Multicomponent nature underlies the extraordinary mechanical properties of spider dragline silk.</title>
        <authorList>
            <person name="Kono N."/>
            <person name="Nakamura H."/>
            <person name="Mori M."/>
            <person name="Yoshida Y."/>
            <person name="Ohtoshi R."/>
            <person name="Malay A.D."/>
            <person name="Moran D.A.P."/>
            <person name="Tomita M."/>
            <person name="Numata K."/>
            <person name="Arakawa K."/>
        </authorList>
    </citation>
    <scope>NUCLEOTIDE SEQUENCE</scope>
</reference>
<dbReference type="InterPro" id="IPR035914">
    <property type="entry name" value="Sperma_CUB_dom_sf"/>
</dbReference>
<name>A0A8X6UPS6_NEPPI</name>
<keyword evidence="8" id="KW-1185">Reference proteome</keyword>
<dbReference type="Gene3D" id="4.10.400.10">
    <property type="entry name" value="Low-density Lipoprotein Receptor"/>
    <property type="match status" value="2"/>
</dbReference>
<dbReference type="GO" id="GO:0005886">
    <property type="term" value="C:plasma membrane"/>
    <property type="evidence" value="ECO:0007669"/>
    <property type="project" value="TreeGrafter"/>
</dbReference>
<dbReference type="PROSITE" id="PS01180">
    <property type="entry name" value="CUB"/>
    <property type="match status" value="1"/>
</dbReference>
<evidence type="ECO:0000256" key="5">
    <source>
        <dbReference type="SAM" id="SignalP"/>
    </source>
</evidence>
<comment type="caution">
    <text evidence="7">The sequence shown here is derived from an EMBL/GenBank/DDBJ whole genome shotgun (WGS) entry which is preliminary data.</text>
</comment>
<dbReference type="Gene3D" id="2.60.120.290">
    <property type="entry name" value="Spermadhesin, CUB domain"/>
    <property type="match status" value="2"/>
</dbReference>
<comment type="caution">
    <text evidence="3">Lacks conserved residue(s) required for the propagation of feature annotation.</text>
</comment>
<dbReference type="Pfam" id="PF00431">
    <property type="entry name" value="CUB"/>
    <property type="match status" value="1"/>
</dbReference>
<dbReference type="PRINTS" id="PR00261">
    <property type="entry name" value="LDLRECEPTOR"/>
</dbReference>
<evidence type="ECO:0000313" key="7">
    <source>
        <dbReference type="EMBL" id="GFU45648.1"/>
    </source>
</evidence>
<dbReference type="InterPro" id="IPR023415">
    <property type="entry name" value="LDLR_class-A_CS"/>
</dbReference>
<keyword evidence="4" id="KW-0812">Transmembrane</keyword>
<evidence type="ECO:0000256" key="2">
    <source>
        <dbReference type="PROSITE-ProRule" id="PRU00059"/>
    </source>
</evidence>
<dbReference type="EMBL" id="BMAW01132851">
    <property type="protein sequence ID" value="GFU45648.1"/>
    <property type="molecule type" value="Genomic_DNA"/>
</dbReference>
<dbReference type="InterPro" id="IPR053207">
    <property type="entry name" value="Non-NMDA_GluR_Accessory"/>
</dbReference>
<dbReference type="SUPFAM" id="SSF49854">
    <property type="entry name" value="Spermadhesin, CUB domain"/>
    <property type="match status" value="2"/>
</dbReference>
<dbReference type="PROSITE" id="PS01209">
    <property type="entry name" value="LDLRA_1"/>
    <property type="match status" value="1"/>
</dbReference>
<keyword evidence="4" id="KW-1133">Transmembrane helix</keyword>
<accession>A0A8X6UPS6</accession>
<keyword evidence="5" id="KW-0732">Signal</keyword>
<evidence type="ECO:0000256" key="1">
    <source>
        <dbReference type="ARBA" id="ARBA00023157"/>
    </source>
</evidence>
<proteinExistence type="predicted"/>
<dbReference type="SUPFAM" id="SSF57424">
    <property type="entry name" value="LDL receptor-like module"/>
    <property type="match status" value="1"/>
</dbReference>
<dbReference type="CDD" id="cd00041">
    <property type="entry name" value="CUB"/>
    <property type="match status" value="1"/>
</dbReference>
<sequence length="946" mass="106067">MPSPRRSHLPNAGLVLVAAQMLAAVLARTPCGGGEWRCGGEDGGGGKCISLNKFCDGIENCEDGSDEPLGCTNCNRTFYGEANVKYPLRVTGPFQRYLPFVCKITFVAAGKEFGDFVELTFLSFQIGRLELTRNQTAVCQKGYLKISEWSDSSKDWDDDTTFPIHSPGRYSSVFPRVLEESPTRSAPNFGEFCGSMIERSVTFFSQGSNVSVMAVVPSRASIPSTSFSLYLTYRFLKRRPSVEMGYTARVVLSQPNDYKISVPTGRATSTSGASFLLSTDCISGDSVRIFDGPSTRSPQLLEFCGSGSLPEIISSSNELLVQIYSAPYQHLSNSRVEIEVSVRYEMVQSETPEDNGRCSYTMDGTKRRWGFIHSPKHTMPPNTNCTYRLIGASKHDRIWLYFVSFFVLVEKQPTSTNTESSCSVSKLEIYDMGDTKSNASGTALLVPEPSHLFCGETGPRLCAHAADYPPKYLPPRPCEVPSESYLSLGSEMVIRHRFLSFTSELLTSSTSSFMARYEFIDTNQPGTQIDHSECDRRLDSRLGKKGTISNSRDVFHYGRGGRQNLTCMFHFVGLPTERVMLTFKKARLKSNRSLCKRYYDPVFQRHGCRMLPVRQGSPQTAAWSLLGASEHWAGYSSPVGCICDVLIENDQQAVSFESVVSNVKLNFEIVGMSHLEDFEDYFFEADYEFLNYSLCDIGLRRHSGLSGDGVLSFHLPSSYQKVPSSSGPIRCRWKIEASPHKHLYLKFKGFNASTVEECQFGSRILVYLDPREKPVANACVDGEKSGQKTDEHVEFDIFSHTWYNESRDKIHGQERDRLFVEMVAPHDSAAFVIQWLEVTRPFVRTQSGQTLRNVDCLFECPEIGACIDPELWCDGTLHCPSGYDESPDHCKYFPVTYVSCAAGGVFITLVLLIWFAVRRRRLQKILKKKDIRQFPPDDYCVESPIG</sequence>
<organism evidence="7 8">
    <name type="scientific">Nephila pilipes</name>
    <name type="common">Giant wood spider</name>
    <name type="synonym">Nephila maculata</name>
    <dbReference type="NCBI Taxonomy" id="299642"/>
    <lineage>
        <taxon>Eukaryota</taxon>
        <taxon>Metazoa</taxon>
        <taxon>Ecdysozoa</taxon>
        <taxon>Arthropoda</taxon>
        <taxon>Chelicerata</taxon>
        <taxon>Arachnida</taxon>
        <taxon>Araneae</taxon>
        <taxon>Araneomorphae</taxon>
        <taxon>Entelegynae</taxon>
        <taxon>Araneoidea</taxon>
        <taxon>Nephilidae</taxon>
        <taxon>Nephila</taxon>
    </lineage>
</organism>
<evidence type="ECO:0000313" key="8">
    <source>
        <dbReference type="Proteomes" id="UP000887013"/>
    </source>
</evidence>
<dbReference type="PANTHER" id="PTHR47537:SF3">
    <property type="entry name" value="CUB DOMAIN-CONTAINING PROTEIN"/>
    <property type="match status" value="1"/>
</dbReference>
<dbReference type="InterPro" id="IPR056707">
    <property type="entry name" value="DUF7805"/>
</dbReference>
<dbReference type="CDD" id="cd00112">
    <property type="entry name" value="LDLa"/>
    <property type="match status" value="2"/>
</dbReference>
<dbReference type="PROSITE" id="PS50068">
    <property type="entry name" value="LDLRA_2"/>
    <property type="match status" value="2"/>
</dbReference>
<feature type="disulfide bond" evidence="2">
    <location>
        <begin position="358"/>
        <end position="385"/>
    </location>
</feature>
<feature type="domain" description="CUB" evidence="6">
    <location>
        <begin position="358"/>
        <end position="520"/>
    </location>
</feature>
<dbReference type="Proteomes" id="UP000887013">
    <property type="component" value="Unassembled WGS sequence"/>
</dbReference>
<protein>
    <recommendedName>
        <fullName evidence="6">CUB domain-containing protein</fullName>
    </recommendedName>
</protein>
<evidence type="ECO:0000259" key="6">
    <source>
        <dbReference type="PROSITE" id="PS01180"/>
    </source>
</evidence>
<keyword evidence="1 2" id="KW-1015">Disulfide bond</keyword>
<evidence type="ECO:0000256" key="4">
    <source>
        <dbReference type="SAM" id="Phobius"/>
    </source>
</evidence>
<keyword evidence="4" id="KW-0472">Membrane</keyword>
<evidence type="ECO:0000256" key="3">
    <source>
        <dbReference type="PROSITE-ProRule" id="PRU00124"/>
    </source>
</evidence>
<feature type="chain" id="PRO_5036499780" description="CUB domain-containing protein" evidence="5">
    <location>
        <begin position="28"/>
        <end position="946"/>
    </location>
</feature>
<dbReference type="OrthoDB" id="10037824at2759"/>
<dbReference type="InterPro" id="IPR002172">
    <property type="entry name" value="LDrepeatLR_classA_rpt"/>
</dbReference>
<gene>
    <name evidence="7" type="primary">AVEN_80720_1</name>
    <name evidence="7" type="ORF">NPIL_34231</name>
</gene>
<feature type="transmembrane region" description="Helical" evidence="4">
    <location>
        <begin position="895"/>
        <end position="917"/>
    </location>
</feature>
<dbReference type="InterPro" id="IPR036055">
    <property type="entry name" value="LDL_receptor-like_sf"/>
</dbReference>
<dbReference type="InterPro" id="IPR000859">
    <property type="entry name" value="CUB_dom"/>
</dbReference>